<comment type="caution">
    <text evidence="1">The sequence shown here is derived from an EMBL/GenBank/DDBJ whole genome shotgun (WGS) entry which is preliminary data.</text>
</comment>
<accession>A0A8J2SID4</accession>
<proteinExistence type="predicted"/>
<organism evidence="1 2">
    <name type="scientific">Pelagomonas calceolata</name>
    <dbReference type="NCBI Taxonomy" id="35677"/>
    <lineage>
        <taxon>Eukaryota</taxon>
        <taxon>Sar</taxon>
        <taxon>Stramenopiles</taxon>
        <taxon>Ochrophyta</taxon>
        <taxon>Pelagophyceae</taxon>
        <taxon>Pelagomonadales</taxon>
        <taxon>Pelagomonadaceae</taxon>
        <taxon>Pelagomonas</taxon>
    </lineage>
</organism>
<dbReference type="AlphaFoldDB" id="A0A8J2SID4"/>
<evidence type="ECO:0000313" key="2">
    <source>
        <dbReference type="Proteomes" id="UP000789595"/>
    </source>
</evidence>
<reference evidence="1" key="1">
    <citation type="submission" date="2021-11" db="EMBL/GenBank/DDBJ databases">
        <authorList>
            <consortium name="Genoscope - CEA"/>
            <person name="William W."/>
        </authorList>
    </citation>
    <scope>NUCLEOTIDE SEQUENCE</scope>
</reference>
<dbReference type="Proteomes" id="UP000789595">
    <property type="component" value="Unassembled WGS sequence"/>
</dbReference>
<dbReference type="EMBL" id="CAKKNE010000003">
    <property type="protein sequence ID" value="CAH0372515.1"/>
    <property type="molecule type" value="Genomic_DNA"/>
</dbReference>
<evidence type="ECO:0000313" key="1">
    <source>
        <dbReference type="EMBL" id="CAH0372515.1"/>
    </source>
</evidence>
<protein>
    <submittedName>
        <fullName evidence="1">Uncharacterized protein</fullName>
    </submittedName>
</protein>
<sequence>MLTVRSEGGGVGACGTGGRLLAGGAGEDALELAVHDEHERRADRAQRVRAGAFEERADALLGGDLAEAVHGALVDPLLLGLLRLHLQAAAHRVEGVAGVRGAERRRLRARELGSDAHEALVLLVGINAHERVVDAEVRAAERHDAHHRDAEAVVEAERAGGPRGRLREAVDEAVELGLARADVAGQARPRVVERVDDRQRAGAREAAAGDVHGEGLAEIRLGRVLGEEALDRVLEGEVEGLRREVAQHVDEVASPKRLDALLGRDAREAVHDARVARHLAGDDLGVGVLRLDDELDALDRRRARLGDGARDAARQEVGDEGAAHGVRSLSGLRGRSRAAGCRLVESRGGGAHASRTNDVRRGVVSTGRRRSTHAIFKRMTSHAALDPRSGGTGEEADFGFFMRRLLSDPVDGEKR</sequence>
<keyword evidence="2" id="KW-1185">Reference proteome</keyword>
<gene>
    <name evidence="1" type="ORF">PECAL_3P25170</name>
</gene>
<name>A0A8J2SID4_9STRA</name>